<evidence type="ECO:0000256" key="11">
    <source>
        <dbReference type="ARBA" id="ARBA00023180"/>
    </source>
</evidence>
<dbReference type="GeneTree" id="ENSGT00960000186612"/>
<comment type="similarity">
    <text evidence="3 13">Belongs to the G-protein coupled receptor 1 family.</text>
</comment>
<evidence type="ECO:0000313" key="15">
    <source>
        <dbReference type="Ensembl" id="ENSVURP00010028517.1"/>
    </source>
</evidence>
<dbReference type="OMA" id="MWNIFML"/>
<keyword evidence="12 13" id="KW-0807">Transducer</keyword>
<evidence type="ECO:0000259" key="14">
    <source>
        <dbReference type="PROSITE" id="PS50262"/>
    </source>
</evidence>
<evidence type="ECO:0000256" key="13">
    <source>
        <dbReference type="RuleBase" id="RU364061"/>
    </source>
</evidence>
<evidence type="ECO:0000256" key="4">
    <source>
        <dbReference type="ARBA" id="ARBA00022475"/>
    </source>
</evidence>
<evidence type="ECO:0000256" key="12">
    <source>
        <dbReference type="ARBA" id="ARBA00023224"/>
    </source>
</evidence>
<reference evidence="16" key="1">
    <citation type="submission" date="2018-12" db="EMBL/GenBank/DDBJ databases">
        <authorList>
            <person name="Yazar S."/>
        </authorList>
    </citation>
    <scope>NUCLEOTIDE SEQUENCE [LARGE SCALE GENOMIC DNA]</scope>
</reference>
<dbReference type="FunFam" id="1.20.1070.10:FF:000033">
    <property type="entry name" value="Vomeronasal type-1 receptor"/>
    <property type="match status" value="1"/>
</dbReference>
<keyword evidence="4 13" id="KW-1003">Cell membrane</keyword>
<evidence type="ECO:0000256" key="1">
    <source>
        <dbReference type="ARBA" id="ARBA00003878"/>
    </source>
</evidence>
<evidence type="ECO:0000256" key="9">
    <source>
        <dbReference type="ARBA" id="ARBA00023136"/>
    </source>
</evidence>
<protein>
    <recommendedName>
        <fullName evidence="13">Vomeronasal type-1 receptor</fullName>
    </recommendedName>
</protein>
<keyword evidence="6 13" id="KW-0812">Transmembrane</keyword>
<keyword evidence="11" id="KW-0325">Glycoprotein</keyword>
<dbReference type="PRINTS" id="PR01534">
    <property type="entry name" value="VOMERONASL1R"/>
</dbReference>
<dbReference type="GO" id="GO:0019236">
    <property type="term" value="P:response to pheromone"/>
    <property type="evidence" value="ECO:0007669"/>
    <property type="project" value="UniProtKB-KW"/>
</dbReference>
<dbReference type="PROSITE" id="PS50262">
    <property type="entry name" value="G_PROTEIN_RECEP_F1_2"/>
    <property type="match status" value="1"/>
</dbReference>
<keyword evidence="10 13" id="KW-0675">Receptor</keyword>
<evidence type="ECO:0000256" key="8">
    <source>
        <dbReference type="ARBA" id="ARBA00023040"/>
    </source>
</evidence>
<evidence type="ECO:0000256" key="2">
    <source>
        <dbReference type="ARBA" id="ARBA00004651"/>
    </source>
</evidence>
<feature type="transmembrane region" description="Helical" evidence="13">
    <location>
        <begin position="44"/>
        <end position="64"/>
    </location>
</feature>
<comment type="function">
    <text evidence="1">Putative pheromone receptor.</text>
</comment>
<feature type="transmembrane region" description="Helical" evidence="13">
    <location>
        <begin position="272"/>
        <end position="290"/>
    </location>
</feature>
<evidence type="ECO:0000256" key="6">
    <source>
        <dbReference type="ARBA" id="ARBA00022692"/>
    </source>
</evidence>
<dbReference type="Gene3D" id="1.20.1070.10">
    <property type="entry name" value="Rhodopsin 7-helix transmembrane proteins"/>
    <property type="match status" value="1"/>
</dbReference>
<feature type="transmembrane region" description="Helical" evidence="13">
    <location>
        <begin position="193"/>
        <end position="211"/>
    </location>
</feature>
<dbReference type="RefSeq" id="XP_027731983.1">
    <property type="nucleotide sequence ID" value="XM_027876182.1"/>
</dbReference>
<dbReference type="GO" id="GO:0007606">
    <property type="term" value="P:sensory perception of chemical stimulus"/>
    <property type="evidence" value="ECO:0007669"/>
    <property type="project" value="UniProtKB-ARBA"/>
</dbReference>
<evidence type="ECO:0000256" key="3">
    <source>
        <dbReference type="ARBA" id="ARBA00010663"/>
    </source>
</evidence>
<keyword evidence="16" id="KW-1185">Reference proteome</keyword>
<gene>
    <name evidence="15" type="primary">LOC114053264</name>
</gene>
<organism evidence="15 16">
    <name type="scientific">Vombatus ursinus</name>
    <name type="common">Common wombat</name>
    <dbReference type="NCBI Taxonomy" id="29139"/>
    <lineage>
        <taxon>Eukaryota</taxon>
        <taxon>Metazoa</taxon>
        <taxon>Chordata</taxon>
        <taxon>Craniata</taxon>
        <taxon>Vertebrata</taxon>
        <taxon>Euteleostomi</taxon>
        <taxon>Mammalia</taxon>
        <taxon>Metatheria</taxon>
        <taxon>Diprotodontia</taxon>
        <taxon>Vombatidae</taxon>
        <taxon>Vombatus</taxon>
    </lineage>
</organism>
<feature type="transmembrane region" description="Helical" evidence="13">
    <location>
        <begin position="129"/>
        <end position="148"/>
    </location>
</feature>
<accession>A0A4X2M582</accession>
<dbReference type="Ensembl" id="ENSVURT00010032491.1">
    <property type="protein sequence ID" value="ENSVURP00010028517.1"/>
    <property type="gene ID" value="ENSVURG00010021821.1"/>
</dbReference>
<feature type="transmembrane region" description="Helical" evidence="13">
    <location>
        <begin position="239"/>
        <end position="260"/>
    </location>
</feature>
<name>A0A4X2M582_VOMUR</name>
<dbReference type="GO" id="GO:0016503">
    <property type="term" value="F:pheromone receptor activity"/>
    <property type="evidence" value="ECO:0007669"/>
    <property type="project" value="InterPro"/>
</dbReference>
<reference evidence="15" key="3">
    <citation type="submission" date="2025-09" db="UniProtKB">
        <authorList>
            <consortium name="Ensembl"/>
        </authorList>
    </citation>
    <scope>IDENTIFICATION</scope>
</reference>
<dbReference type="Pfam" id="PF03402">
    <property type="entry name" value="V1R"/>
    <property type="match status" value="1"/>
</dbReference>
<dbReference type="Proteomes" id="UP000314987">
    <property type="component" value="Unassembled WGS sequence"/>
</dbReference>
<dbReference type="SUPFAM" id="SSF81321">
    <property type="entry name" value="Family A G protein-coupled receptor-like"/>
    <property type="match status" value="1"/>
</dbReference>
<dbReference type="GeneID" id="114053264"/>
<dbReference type="InterPro" id="IPR017452">
    <property type="entry name" value="GPCR_Rhodpsn_7TM"/>
</dbReference>
<reference evidence="15" key="2">
    <citation type="submission" date="2025-08" db="UniProtKB">
        <authorList>
            <consortium name="Ensembl"/>
        </authorList>
    </citation>
    <scope>IDENTIFICATION</scope>
</reference>
<keyword evidence="9 13" id="KW-0472">Membrane</keyword>
<feature type="transmembrane region" description="Helical" evidence="13">
    <location>
        <begin position="6"/>
        <end position="32"/>
    </location>
</feature>
<dbReference type="AlphaFoldDB" id="A0A4X2M582"/>
<proteinExistence type="inferred from homology"/>
<evidence type="ECO:0000256" key="10">
    <source>
        <dbReference type="ARBA" id="ARBA00023170"/>
    </source>
</evidence>
<keyword evidence="5 13" id="KW-0589">Pheromone response</keyword>
<evidence type="ECO:0000256" key="7">
    <source>
        <dbReference type="ARBA" id="ARBA00022989"/>
    </source>
</evidence>
<dbReference type="PANTHER" id="PTHR24062">
    <property type="entry name" value="VOMERONASAL TYPE-1 RECEPTOR"/>
    <property type="match status" value="1"/>
</dbReference>
<dbReference type="OrthoDB" id="9446882at2759"/>
<sequence>MISSELILGVAFSFQCAIGFVGHSLLLMLYVFISFKNPQQKKPVDLILAHLTLANMVTLFTTGIPEIMFCFGMRLVLDDLGCKAIMYIYRFSRGLSICTTSLVSMFQALIISSNNSVWASIKVRAAKYILHYLLFFWVTDALIYIRVIEVTEATKNATISSYRYASHIFIVSSIRDNDQLSAAFMFAMTLHDLLFHFLMGLSSIHMVLLLYRHSKQVQHIYSNSCSPGSFPEVKATQTIFFLLSCFVLFCLLHNCIILYVTFKIEKDVELEAIASFFGGCFPALSPLLLIGSESHIPKLPCIPRKEQRPHENFLNGLVNP</sequence>
<keyword evidence="7 13" id="KW-1133">Transmembrane helix</keyword>
<feature type="transmembrane region" description="Helical" evidence="13">
    <location>
        <begin position="84"/>
        <end position="109"/>
    </location>
</feature>
<dbReference type="InterPro" id="IPR004072">
    <property type="entry name" value="Vmron_rcpt_1"/>
</dbReference>
<dbReference type="GO" id="GO:0005886">
    <property type="term" value="C:plasma membrane"/>
    <property type="evidence" value="ECO:0007669"/>
    <property type="project" value="UniProtKB-SubCell"/>
</dbReference>
<keyword evidence="8 13" id="KW-0297">G-protein coupled receptor</keyword>
<evidence type="ECO:0000256" key="5">
    <source>
        <dbReference type="ARBA" id="ARBA00022507"/>
    </source>
</evidence>
<comment type="subcellular location">
    <subcellularLocation>
        <location evidence="2 13">Cell membrane</location>
        <topology evidence="2 13">Multi-pass membrane protein</topology>
    </subcellularLocation>
</comment>
<evidence type="ECO:0000313" key="16">
    <source>
        <dbReference type="Proteomes" id="UP000314987"/>
    </source>
</evidence>
<feature type="domain" description="G-protein coupled receptors family 1 profile" evidence="14">
    <location>
        <begin position="24"/>
        <end position="289"/>
    </location>
</feature>